<dbReference type="InterPro" id="IPR011990">
    <property type="entry name" value="TPR-like_helical_dom_sf"/>
</dbReference>
<feature type="compositionally biased region" description="Low complexity" evidence="4">
    <location>
        <begin position="217"/>
        <end position="229"/>
    </location>
</feature>
<evidence type="ECO:0000313" key="5">
    <source>
        <dbReference type="EMBL" id="RJP22459.1"/>
    </source>
</evidence>
<sequence length="314" mass="36848">MRKSTRKWKSANFRGRERSGGRSASNGRCGWRRCSWRSRLWWRRDNVMRLIRISLCFFLLLLSMNSASAESLASKVRRANSFFRDGKYQDALKKYQEAQVEAPADERVMFNLGNAQYKLNESERALSEYLQAAQTEDPKLRAQSNYNAGNALYRMGKLEEAVQQYLKALEDNPEDEDAKYNMEFVRREIRRRMEQQQQREQDQEQQSRSQENKKQENSSNQQDQQNENEQQQKQEKQQNENQQEQQSSPQGSPESQDAESRAGEQASTAAVAEAMSKENVERYLEAIEAESAQNMKEFLRRRYHGEVVANPEDW</sequence>
<accession>A0A3A4NUD8</accession>
<proteinExistence type="predicted"/>
<feature type="repeat" description="TPR" evidence="3">
    <location>
        <begin position="142"/>
        <end position="175"/>
    </location>
</feature>
<organism evidence="5 6">
    <name type="scientific">Abyssobacteria bacterium (strain SURF_5)</name>
    <dbReference type="NCBI Taxonomy" id="2093360"/>
    <lineage>
        <taxon>Bacteria</taxon>
        <taxon>Pseudomonadati</taxon>
        <taxon>Candidatus Hydrogenedentota</taxon>
        <taxon>Candidatus Abyssobacteria</taxon>
    </lineage>
</organism>
<name>A0A3A4NUD8_ABYX5</name>
<keyword evidence="1" id="KW-0677">Repeat</keyword>
<dbReference type="SMART" id="SM00028">
    <property type="entry name" value="TPR"/>
    <property type="match status" value="3"/>
</dbReference>
<protein>
    <submittedName>
        <fullName evidence="5">Tetratricopeptide repeat protein</fullName>
    </submittedName>
</protein>
<keyword evidence="2 3" id="KW-0802">TPR repeat</keyword>
<gene>
    <name evidence="5" type="ORF">C4520_08125</name>
</gene>
<dbReference type="EMBL" id="QZKU01000057">
    <property type="protein sequence ID" value="RJP22459.1"/>
    <property type="molecule type" value="Genomic_DNA"/>
</dbReference>
<dbReference type="AlphaFoldDB" id="A0A3A4NUD8"/>
<dbReference type="Pfam" id="PF13414">
    <property type="entry name" value="TPR_11"/>
    <property type="match status" value="1"/>
</dbReference>
<evidence type="ECO:0000256" key="1">
    <source>
        <dbReference type="ARBA" id="ARBA00022737"/>
    </source>
</evidence>
<dbReference type="Proteomes" id="UP000265882">
    <property type="component" value="Unassembled WGS sequence"/>
</dbReference>
<feature type="region of interest" description="Disordered" evidence="4">
    <location>
        <begin position="192"/>
        <end position="274"/>
    </location>
</feature>
<comment type="caution">
    <text evidence="5">The sequence shown here is derived from an EMBL/GenBank/DDBJ whole genome shotgun (WGS) entry which is preliminary data.</text>
</comment>
<feature type="region of interest" description="Disordered" evidence="4">
    <location>
        <begin position="1"/>
        <end position="28"/>
    </location>
</feature>
<dbReference type="PROSITE" id="PS50005">
    <property type="entry name" value="TPR"/>
    <property type="match status" value="1"/>
</dbReference>
<evidence type="ECO:0000256" key="2">
    <source>
        <dbReference type="ARBA" id="ARBA00022803"/>
    </source>
</evidence>
<dbReference type="Gene3D" id="1.25.40.10">
    <property type="entry name" value="Tetratricopeptide repeat domain"/>
    <property type="match status" value="1"/>
</dbReference>
<dbReference type="InterPro" id="IPR019734">
    <property type="entry name" value="TPR_rpt"/>
</dbReference>
<feature type="compositionally biased region" description="Low complexity" evidence="4">
    <location>
        <begin position="239"/>
        <end position="255"/>
    </location>
</feature>
<reference evidence="5 6" key="1">
    <citation type="journal article" date="2017" name="ISME J.">
        <title>Energy and carbon metabolisms in a deep terrestrial subsurface fluid microbial community.</title>
        <authorList>
            <person name="Momper L."/>
            <person name="Jungbluth S.P."/>
            <person name="Lee M.D."/>
            <person name="Amend J.P."/>
        </authorList>
    </citation>
    <scope>NUCLEOTIDE SEQUENCE [LARGE SCALE GENOMIC DNA]</scope>
    <source>
        <strain evidence="5">SURF_5</strain>
    </source>
</reference>
<evidence type="ECO:0000256" key="3">
    <source>
        <dbReference type="PROSITE-ProRule" id="PRU00339"/>
    </source>
</evidence>
<dbReference type="Pfam" id="PF13432">
    <property type="entry name" value="TPR_16"/>
    <property type="match status" value="1"/>
</dbReference>
<feature type="compositionally biased region" description="Basic and acidic residues" evidence="4">
    <location>
        <begin position="192"/>
        <end position="202"/>
    </location>
</feature>
<evidence type="ECO:0000313" key="6">
    <source>
        <dbReference type="Proteomes" id="UP000265882"/>
    </source>
</evidence>
<dbReference type="PANTHER" id="PTHR44943:SF8">
    <property type="entry name" value="TPR REPEAT-CONTAINING PROTEIN MJ0263"/>
    <property type="match status" value="1"/>
</dbReference>
<dbReference type="PROSITE" id="PS50293">
    <property type="entry name" value="TPR_REGION"/>
    <property type="match status" value="1"/>
</dbReference>
<dbReference type="SUPFAM" id="SSF48452">
    <property type="entry name" value="TPR-like"/>
    <property type="match status" value="1"/>
</dbReference>
<dbReference type="InterPro" id="IPR051685">
    <property type="entry name" value="Ycf3/AcsC/BcsC/TPR_MFPF"/>
</dbReference>
<evidence type="ECO:0000256" key="4">
    <source>
        <dbReference type="SAM" id="MobiDB-lite"/>
    </source>
</evidence>
<dbReference type="PANTHER" id="PTHR44943">
    <property type="entry name" value="CELLULOSE SYNTHASE OPERON PROTEIN C"/>
    <property type="match status" value="1"/>
</dbReference>